<dbReference type="SUPFAM" id="SSF56349">
    <property type="entry name" value="DNA breaking-rejoining enzymes"/>
    <property type="match status" value="1"/>
</dbReference>
<evidence type="ECO:0000259" key="6">
    <source>
        <dbReference type="PROSITE" id="PS51898"/>
    </source>
</evidence>
<dbReference type="Gene3D" id="1.10.443.10">
    <property type="entry name" value="Intergrase catalytic core"/>
    <property type="match status" value="1"/>
</dbReference>
<evidence type="ECO:0000256" key="3">
    <source>
        <dbReference type="ARBA" id="ARBA00023125"/>
    </source>
</evidence>
<dbReference type="EMBL" id="JBHRRZ010000032">
    <property type="protein sequence ID" value="MFC2949176.1"/>
    <property type="molecule type" value="Genomic_DNA"/>
</dbReference>
<keyword evidence="2" id="KW-0229">DNA integration</keyword>
<proteinExistence type="inferred from homology"/>
<feature type="domain" description="Tyr recombinase" evidence="6">
    <location>
        <begin position="133"/>
        <end position="313"/>
    </location>
</feature>
<dbReference type="InterPro" id="IPR002104">
    <property type="entry name" value="Integrase_catalytic"/>
</dbReference>
<sequence length="323" mass="37726">MSRRKNVLEGDQIDVISSTLTADILPFDRALDLFIQDAKRKALREFTIKYYRRELNDFRKYLLMKDHSLIINEVLRHHIDEYIEDMQKRRQLKTTTINTKLRAARTLFNFLSDNKYLTENPMRKYPLLKDRKANIQTFTMTQLRALMNAPDKRTFTGQRDYTFMMLLLDTGIRLNEAAGILVEDVKLSEGQVFIRNTKNHFHRYVPVSAKMKDQLRKFIRLRGTAETDHLFITLDEEAMTRHGLQKIVPKYGQEAGIKGVRTSAHTLRHTFAKISVMNGAGIFELQKVLGHSSMEMVRVYVNLFSSEVAERHKAFSPLNNLNI</sequence>
<evidence type="ECO:0000313" key="8">
    <source>
        <dbReference type="EMBL" id="MFC2949176.1"/>
    </source>
</evidence>
<dbReference type="InterPro" id="IPR010998">
    <property type="entry name" value="Integrase_recombinase_N"/>
</dbReference>
<name>A0ABV7A869_9BACI</name>
<gene>
    <name evidence="8" type="ORF">ACFODW_12620</name>
</gene>
<evidence type="ECO:0000256" key="1">
    <source>
        <dbReference type="ARBA" id="ARBA00008857"/>
    </source>
</evidence>
<evidence type="ECO:0000256" key="4">
    <source>
        <dbReference type="ARBA" id="ARBA00023172"/>
    </source>
</evidence>
<protein>
    <submittedName>
        <fullName evidence="8">Tyrosine-type recombinase/integrase</fullName>
    </submittedName>
</protein>
<evidence type="ECO:0000259" key="7">
    <source>
        <dbReference type="PROSITE" id="PS51900"/>
    </source>
</evidence>
<dbReference type="PROSITE" id="PS51898">
    <property type="entry name" value="TYR_RECOMBINASE"/>
    <property type="match status" value="1"/>
</dbReference>
<keyword evidence="3 5" id="KW-0238">DNA-binding</keyword>
<feature type="domain" description="Core-binding (CB)" evidence="7">
    <location>
        <begin position="25"/>
        <end position="112"/>
    </location>
</feature>
<reference evidence="9" key="1">
    <citation type="journal article" date="2019" name="Int. J. Syst. Evol. Microbiol.">
        <title>The Global Catalogue of Microorganisms (GCM) 10K type strain sequencing project: providing services to taxonomists for standard genome sequencing and annotation.</title>
        <authorList>
            <consortium name="The Broad Institute Genomics Platform"/>
            <consortium name="The Broad Institute Genome Sequencing Center for Infectious Disease"/>
            <person name="Wu L."/>
            <person name="Ma J."/>
        </authorList>
    </citation>
    <scope>NUCLEOTIDE SEQUENCE [LARGE SCALE GENOMIC DNA]</scope>
    <source>
        <strain evidence="9">KCTC 13193</strain>
    </source>
</reference>
<dbReference type="Pfam" id="PF02899">
    <property type="entry name" value="Phage_int_SAM_1"/>
    <property type="match status" value="1"/>
</dbReference>
<dbReference type="PROSITE" id="PS51900">
    <property type="entry name" value="CB"/>
    <property type="match status" value="1"/>
</dbReference>
<evidence type="ECO:0000256" key="2">
    <source>
        <dbReference type="ARBA" id="ARBA00022908"/>
    </source>
</evidence>
<evidence type="ECO:0000313" key="9">
    <source>
        <dbReference type="Proteomes" id="UP001595387"/>
    </source>
</evidence>
<dbReference type="InterPro" id="IPR004107">
    <property type="entry name" value="Integrase_SAM-like_N"/>
</dbReference>
<dbReference type="Proteomes" id="UP001595387">
    <property type="component" value="Unassembled WGS sequence"/>
</dbReference>
<keyword evidence="4" id="KW-0233">DNA recombination</keyword>
<dbReference type="PANTHER" id="PTHR30349:SF41">
    <property type="entry name" value="INTEGRASE_RECOMBINASE PROTEIN MJ0367-RELATED"/>
    <property type="match status" value="1"/>
</dbReference>
<dbReference type="InterPro" id="IPR044068">
    <property type="entry name" value="CB"/>
</dbReference>
<keyword evidence="9" id="KW-1185">Reference proteome</keyword>
<dbReference type="Pfam" id="PF00589">
    <property type="entry name" value="Phage_integrase"/>
    <property type="match status" value="1"/>
</dbReference>
<dbReference type="Gene3D" id="1.10.150.130">
    <property type="match status" value="1"/>
</dbReference>
<comment type="caution">
    <text evidence="8">The sequence shown here is derived from an EMBL/GenBank/DDBJ whole genome shotgun (WGS) entry which is preliminary data.</text>
</comment>
<dbReference type="CDD" id="cd00397">
    <property type="entry name" value="DNA_BRE_C"/>
    <property type="match status" value="1"/>
</dbReference>
<dbReference type="RefSeq" id="WP_390307010.1">
    <property type="nucleotide sequence ID" value="NZ_JBHRRZ010000032.1"/>
</dbReference>
<organism evidence="8 9">
    <name type="scientific">Virgibacillus sediminis</name>
    <dbReference type="NCBI Taxonomy" id="202260"/>
    <lineage>
        <taxon>Bacteria</taxon>
        <taxon>Bacillati</taxon>
        <taxon>Bacillota</taxon>
        <taxon>Bacilli</taxon>
        <taxon>Bacillales</taxon>
        <taxon>Bacillaceae</taxon>
        <taxon>Virgibacillus</taxon>
    </lineage>
</organism>
<dbReference type="PANTHER" id="PTHR30349">
    <property type="entry name" value="PHAGE INTEGRASE-RELATED"/>
    <property type="match status" value="1"/>
</dbReference>
<dbReference type="InterPro" id="IPR011010">
    <property type="entry name" value="DNA_brk_join_enz"/>
</dbReference>
<comment type="similarity">
    <text evidence="1">Belongs to the 'phage' integrase family.</text>
</comment>
<dbReference type="InterPro" id="IPR050090">
    <property type="entry name" value="Tyrosine_recombinase_XerCD"/>
</dbReference>
<accession>A0ABV7A869</accession>
<evidence type="ECO:0000256" key="5">
    <source>
        <dbReference type="PROSITE-ProRule" id="PRU01248"/>
    </source>
</evidence>
<dbReference type="InterPro" id="IPR013762">
    <property type="entry name" value="Integrase-like_cat_sf"/>
</dbReference>